<dbReference type="SUPFAM" id="SSF48576">
    <property type="entry name" value="Terpenoid synthases"/>
    <property type="match status" value="1"/>
</dbReference>
<protein>
    <submittedName>
        <fullName evidence="7">Polyprenyl synthetase family protein</fullName>
    </submittedName>
</protein>
<dbReference type="CDD" id="cd00685">
    <property type="entry name" value="Trans_IPPS_HT"/>
    <property type="match status" value="1"/>
</dbReference>
<keyword evidence="3 6" id="KW-0808">Transferase</keyword>
<dbReference type="PROSITE" id="PS00444">
    <property type="entry name" value="POLYPRENYL_SYNTHASE_2"/>
    <property type="match status" value="1"/>
</dbReference>
<dbReference type="PANTHER" id="PTHR12001">
    <property type="entry name" value="GERANYLGERANYL PYROPHOSPHATE SYNTHASE"/>
    <property type="match status" value="1"/>
</dbReference>
<dbReference type="PROSITE" id="PS00723">
    <property type="entry name" value="POLYPRENYL_SYNTHASE_1"/>
    <property type="match status" value="1"/>
</dbReference>
<dbReference type="InterPro" id="IPR000092">
    <property type="entry name" value="Polyprenyl_synt"/>
</dbReference>
<keyword evidence="8" id="KW-1185">Reference proteome</keyword>
<evidence type="ECO:0000256" key="3">
    <source>
        <dbReference type="ARBA" id="ARBA00022679"/>
    </source>
</evidence>
<dbReference type="Proteomes" id="UP001500945">
    <property type="component" value="Unassembled WGS sequence"/>
</dbReference>
<dbReference type="Pfam" id="PF00348">
    <property type="entry name" value="polyprenyl_synt"/>
    <property type="match status" value="1"/>
</dbReference>
<evidence type="ECO:0000256" key="1">
    <source>
        <dbReference type="ARBA" id="ARBA00001946"/>
    </source>
</evidence>
<dbReference type="Gene3D" id="1.10.600.10">
    <property type="entry name" value="Farnesyl Diphosphate Synthase"/>
    <property type="match status" value="1"/>
</dbReference>
<evidence type="ECO:0000256" key="6">
    <source>
        <dbReference type="RuleBase" id="RU004466"/>
    </source>
</evidence>
<organism evidence="7 8">
    <name type="scientific">Fodinibacter luteus</name>
    <dbReference type="NCBI Taxonomy" id="552064"/>
    <lineage>
        <taxon>Bacteria</taxon>
        <taxon>Bacillati</taxon>
        <taxon>Actinomycetota</taxon>
        <taxon>Actinomycetes</taxon>
        <taxon>Micrococcales</taxon>
        <taxon>Intrasporangiaceae</taxon>
        <taxon>Fodinibacter (ex Wang et al. 2009)</taxon>
    </lineage>
</organism>
<dbReference type="SFLD" id="SFLDS00005">
    <property type="entry name" value="Isoprenoid_Synthase_Type_I"/>
    <property type="match status" value="1"/>
</dbReference>
<evidence type="ECO:0000256" key="2">
    <source>
        <dbReference type="ARBA" id="ARBA00006706"/>
    </source>
</evidence>
<sequence length="361" mass="38487">MPSPLESVDLRHRVQQVLDAELAAQAEVLAELGPDVDELLTAVAALLRGGKRLRAAFVYWGHRAAGRPDSDALVRLASAMELFQAAALIHDDVMDDSDTRRGMPAAHRAFAHAHAARGWAGDGARFGLAGAVLAGNLCLTWTDEVYATCGLPEADLARGRPVFDRMRTQLMAGQFLDVVESVRPWHGIGDDERIERAGRVIRFKSAKYSVEHPLLIGATTGGLDAAGLAALSRYGLDLGRGFQMRDDLLGVFGDPGETGKPAGDDLREGKRTVLLAHALAGTGARSRDRVEALLGRPDLDTAQVDELRTIIEASGAVTRLEDEISRLAASARAAVEGAPSLEPQARAALLELVEVATSRTS</sequence>
<dbReference type="InterPro" id="IPR008949">
    <property type="entry name" value="Isoprenoid_synthase_dom_sf"/>
</dbReference>
<proteinExistence type="inferred from homology"/>
<accession>A0ABP8KFC3</accession>
<dbReference type="InterPro" id="IPR033749">
    <property type="entry name" value="Polyprenyl_synt_CS"/>
</dbReference>
<comment type="similarity">
    <text evidence="2 6">Belongs to the FPP/GGPP synthase family.</text>
</comment>
<name>A0ABP8KFC3_9MICO</name>
<dbReference type="EMBL" id="BAABGM010000013">
    <property type="protein sequence ID" value="GAA4405924.1"/>
    <property type="molecule type" value="Genomic_DNA"/>
</dbReference>
<evidence type="ECO:0000313" key="7">
    <source>
        <dbReference type="EMBL" id="GAA4405924.1"/>
    </source>
</evidence>
<keyword evidence="4" id="KW-0479">Metal-binding</keyword>
<evidence type="ECO:0000256" key="5">
    <source>
        <dbReference type="ARBA" id="ARBA00022842"/>
    </source>
</evidence>
<gene>
    <name evidence="7" type="ORF">GCM10023168_20100</name>
</gene>
<comment type="caution">
    <text evidence="7">The sequence shown here is derived from an EMBL/GenBank/DDBJ whole genome shotgun (WGS) entry which is preliminary data.</text>
</comment>
<reference evidence="8" key="1">
    <citation type="journal article" date="2019" name="Int. J. Syst. Evol. Microbiol.">
        <title>The Global Catalogue of Microorganisms (GCM) 10K type strain sequencing project: providing services to taxonomists for standard genome sequencing and annotation.</title>
        <authorList>
            <consortium name="The Broad Institute Genomics Platform"/>
            <consortium name="The Broad Institute Genome Sequencing Center for Infectious Disease"/>
            <person name="Wu L."/>
            <person name="Ma J."/>
        </authorList>
    </citation>
    <scope>NUCLEOTIDE SEQUENCE [LARGE SCALE GENOMIC DNA]</scope>
    <source>
        <strain evidence="8">JCM 17809</strain>
    </source>
</reference>
<keyword evidence="5" id="KW-0460">Magnesium</keyword>
<evidence type="ECO:0000313" key="8">
    <source>
        <dbReference type="Proteomes" id="UP001500945"/>
    </source>
</evidence>
<dbReference type="PANTHER" id="PTHR12001:SF85">
    <property type="entry name" value="SHORT CHAIN ISOPRENYL DIPHOSPHATE SYNTHASE"/>
    <property type="match status" value="1"/>
</dbReference>
<dbReference type="RefSeq" id="WP_345205297.1">
    <property type="nucleotide sequence ID" value="NZ_BAABGM010000013.1"/>
</dbReference>
<evidence type="ECO:0000256" key="4">
    <source>
        <dbReference type="ARBA" id="ARBA00022723"/>
    </source>
</evidence>
<comment type="cofactor">
    <cofactor evidence="1">
        <name>Mg(2+)</name>
        <dbReference type="ChEBI" id="CHEBI:18420"/>
    </cofactor>
</comment>